<name>A0A9D1X319_9FIRM</name>
<dbReference type="PANTHER" id="PTHR33695">
    <property type="entry name" value="LIPOPROTEIN SIGNAL PEPTIDASE"/>
    <property type="match status" value="1"/>
</dbReference>
<evidence type="ECO:0000256" key="2">
    <source>
        <dbReference type="ARBA" id="ARBA00022475"/>
    </source>
</evidence>
<dbReference type="GO" id="GO:0006508">
    <property type="term" value="P:proteolysis"/>
    <property type="evidence" value="ECO:0007669"/>
    <property type="project" value="UniProtKB-KW"/>
</dbReference>
<dbReference type="PANTHER" id="PTHR33695:SF1">
    <property type="entry name" value="LIPOPROTEIN SIGNAL PEPTIDASE"/>
    <property type="match status" value="1"/>
</dbReference>
<feature type="transmembrane region" description="Helical" evidence="9">
    <location>
        <begin position="88"/>
        <end position="107"/>
    </location>
</feature>
<feature type="transmembrane region" description="Helical" evidence="9">
    <location>
        <begin position="7"/>
        <end position="25"/>
    </location>
</feature>
<keyword evidence="7 9" id="KW-1133">Transmembrane helix</keyword>
<dbReference type="Pfam" id="PF01252">
    <property type="entry name" value="Peptidase_A8"/>
    <property type="match status" value="1"/>
</dbReference>
<dbReference type="GO" id="GO:0004190">
    <property type="term" value="F:aspartic-type endopeptidase activity"/>
    <property type="evidence" value="ECO:0007669"/>
    <property type="project" value="UniProtKB-UniRule"/>
</dbReference>
<keyword evidence="6 9" id="KW-0378">Hydrolase</keyword>
<organism evidence="12 13">
    <name type="scientific">Candidatus Anaerobutyricum stercoripullorum</name>
    <dbReference type="NCBI Taxonomy" id="2838456"/>
    <lineage>
        <taxon>Bacteria</taxon>
        <taxon>Bacillati</taxon>
        <taxon>Bacillota</taxon>
        <taxon>Clostridia</taxon>
        <taxon>Lachnospirales</taxon>
        <taxon>Lachnospiraceae</taxon>
        <taxon>Anaerobutyricum</taxon>
    </lineage>
</organism>
<comment type="catalytic activity">
    <reaction evidence="9 10">
        <text>Release of signal peptides from bacterial membrane prolipoproteins. Hydrolyzes -Xaa-Yaa-Zaa-|-(S,diacylglyceryl)Cys-, in which Xaa is hydrophobic (preferably Leu), and Yaa (Ala or Ser) and Zaa (Gly or Ala) have small, neutral side chains.</text>
        <dbReference type="EC" id="3.4.23.36"/>
    </reaction>
</comment>
<evidence type="ECO:0000256" key="5">
    <source>
        <dbReference type="ARBA" id="ARBA00022750"/>
    </source>
</evidence>
<evidence type="ECO:0000313" key="12">
    <source>
        <dbReference type="EMBL" id="HIX71610.1"/>
    </source>
</evidence>
<dbReference type="EMBL" id="DXEQ01000031">
    <property type="protein sequence ID" value="HIX71610.1"/>
    <property type="molecule type" value="Genomic_DNA"/>
</dbReference>
<dbReference type="GO" id="GO:0005886">
    <property type="term" value="C:plasma membrane"/>
    <property type="evidence" value="ECO:0007669"/>
    <property type="project" value="UniProtKB-SubCell"/>
</dbReference>
<evidence type="ECO:0000256" key="11">
    <source>
        <dbReference type="RuleBase" id="RU004181"/>
    </source>
</evidence>
<evidence type="ECO:0000256" key="8">
    <source>
        <dbReference type="ARBA" id="ARBA00023136"/>
    </source>
</evidence>
<evidence type="ECO:0000313" key="13">
    <source>
        <dbReference type="Proteomes" id="UP000886805"/>
    </source>
</evidence>
<proteinExistence type="inferred from homology"/>
<comment type="function">
    <text evidence="9 10">This protein specifically catalyzes the removal of signal peptides from prolipoproteins.</text>
</comment>
<gene>
    <name evidence="9 12" type="primary">lspA</name>
    <name evidence="12" type="ORF">H9849_01175</name>
</gene>
<dbReference type="AlphaFoldDB" id="A0A9D1X319"/>
<comment type="caution">
    <text evidence="12">The sequence shown here is derived from an EMBL/GenBank/DDBJ whole genome shotgun (WGS) entry which is preliminary data.</text>
</comment>
<keyword evidence="2 9" id="KW-1003">Cell membrane</keyword>
<sequence length="168" mass="19062">MNRGLKAGIGCVLLIILDQLTKLWVLDALRGQEPVTLLPGVFQLLYVENRGAAFGILQNKQWFFVIITVAVLAALLWVLPKIPAERHFLPLSLCLCFIAAGAVGNMIDRLFRGYVVDFLYFQLIDFPVFNVADIYVTTASVVLILLILFLYKEADFDRIFPKKDKREK</sequence>
<dbReference type="HAMAP" id="MF_00161">
    <property type="entry name" value="LspA"/>
    <property type="match status" value="1"/>
</dbReference>
<evidence type="ECO:0000256" key="1">
    <source>
        <dbReference type="ARBA" id="ARBA00006139"/>
    </source>
</evidence>
<keyword evidence="8 9" id="KW-0472">Membrane</keyword>
<protein>
    <recommendedName>
        <fullName evidence="9">Lipoprotein signal peptidase</fullName>
        <ecNumber evidence="9">3.4.23.36</ecNumber>
    </recommendedName>
    <alternativeName>
        <fullName evidence="9">Prolipoprotein signal peptidase</fullName>
    </alternativeName>
    <alternativeName>
        <fullName evidence="9">Signal peptidase II</fullName>
        <shortName evidence="9">SPase II</shortName>
    </alternativeName>
</protein>
<dbReference type="PROSITE" id="PS00855">
    <property type="entry name" value="SPASE_II"/>
    <property type="match status" value="1"/>
</dbReference>
<evidence type="ECO:0000256" key="10">
    <source>
        <dbReference type="RuleBase" id="RU000594"/>
    </source>
</evidence>
<dbReference type="PRINTS" id="PR00781">
    <property type="entry name" value="LIPOSIGPTASE"/>
</dbReference>
<dbReference type="InterPro" id="IPR001872">
    <property type="entry name" value="Peptidase_A8"/>
</dbReference>
<evidence type="ECO:0000256" key="6">
    <source>
        <dbReference type="ARBA" id="ARBA00022801"/>
    </source>
</evidence>
<evidence type="ECO:0000256" key="3">
    <source>
        <dbReference type="ARBA" id="ARBA00022670"/>
    </source>
</evidence>
<comment type="subcellular location">
    <subcellularLocation>
        <location evidence="9">Cell membrane</location>
        <topology evidence="9">Multi-pass membrane protein</topology>
    </subcellularLocation>
</comment>
<feature type="active site" evidence="9">
    <location>
        <position position="133"/>
    </location>
</feature>
<feature type="active site" evidence="9">
    <location>
        <position position="117"/>
    </location>
</feature>
<dbReference type="EC" id="3.4.23.36" evidence="9"/>
<evidence type="ECO:0000256" key="9">
    <source>
        <dbReference type="HAMAP-Rule" id="MF_00161"/>
    </source>
</evidence>
<dbReference type="Proteomes" id="UP000886805">
    <property type="component" value="Unassembled WGS sequence"/>
</dbReference>
<keyword evidence="3 9" id="KW-0645">Protease</keyword>
<keyword evidence="4 9" id="KW-0812">Transmembrane</keyword>
<reference evidence="12" key="2">
    <citation type="submission" date="2021-04" db="EMBL/GenBank/DDBJ databases">
        <authorList>
            <person name="Gilroy R."/>
        </authorList>
    </citation>
    <scope>NUCLEOTIDE SEQUENCE</scope>
    <source>
        <strain evidence="12">ChiSxjej3B15-1167</strain>
    </source>
</reference>
<keyword evidence="5 9" id="KW-0064">Aspartyl protease</keyword>
<comment type="pathway">
    <text evidence="9">Protein modification; lipoprotein biosynthesis (signal peptide cleavage).</text>
</comment>
<feature type="transmembrane region" description="Helical" evidence="9">
    <location>
        <begin position="62"/>
        <end position="79"/>
    </location>
</feature>
<dbReference type="NCBIfam" id="TIGR00077">
    <property type="entry name" value="lspA"/>
    <property type="match status" value="1"/>
</dbReference>
<comment type="similarity">
    <text evidence="1 9 11">Belongs to the peptidase A8 family.</text>
</comment>
<reference evidence="12" key="1">
    <citation type="journal article" date="2021" name="PeerJ">
        <title>Extensive microbial diversity within the chicken gut microbiome revealed by metagenomics and culture.</title>
        <authorList>
            <person name="Gilroy R."/>
            <person name="Ravi A."/>
            <person name="Getino M."/>
            <person name="Pursley I."/>
            <person name="Horton D.L."/>
            <person name="Alikhan N.F."/>
            <person name="Baker D."/>
            <person name="Gharbi K."/>
            <person name="Hall N."/>
            <person name="Watson M."/>
            <person name="Adriaenssens E.M."/>
            <person name="Foster-Nyarko E."/>
            <person name="Jarju S."/>
            <person name="Secka A."/>
            <person name="Antonio M."/>
            <person name="Oren A."/>
            <person name="Chaudhuri R.R."/>
            <person name="La Ragione R."/>
            <person name="Hildebrand F."/>
            <person name="Pallen M.J."/>
        </authorList>
    </citation>
    <scope>NUCLEOTIDE SEQUENCE</scope>
    <source>
        <strain evidence="12">ChiSxjej3B15-1167</strain>
    </source>
</reference>
<accession>A0A9D1X319</accession>
<feature type="transmembrane region" description="Helical" evidence="9">
    <location>
        <begin position="127"/>
        <end position="151"/>
    </location>
</feature>
<evidence type="ECO:0000256" key="4">
    <source>
        <dbReference type="ARBA" id="ARBA00022692"/>
    </source>
</evidence>
<evidence type="ECO:0000256" key="7">
    <source>
        <dbReference type="ARBA" id="ARBA00022989"/>
    </source>
</evidence>